<evidence type="ECO:0000256" key="9">
    <source>
        <dbReference type="ARBA" id="ARBA00023163"/>
    </source>
</evidence>
<feature type="region of interest" description="Disordered" evidence="11">
    <location>
        <begin position="495"/>
        <end position="530"/>
    </location>
</feature>
<evidence type="ECO:0000256" key="3">
    <source>
        <dbReference type="ARBA" id="ARBA00022515"/>
    </source>
</evidence>
<organism evidence="12 13">
    <name type="scientific">Mycena citricolor</name>
    <dbReference type="NCBI Taxonomy" id="2018698"/>
    <lineage>
        <taxon>Eukaryota</taxon>
        <taxon>Fungi</taxon>
        <taxon>Dikarya</taxon>
        <taxon>Basidiomycota</taxon>
        <taxon>Agaricomycotina</taxon>
        <taxon>Agaricomycetes</taxon>
        <taxon>Agaricomycetidae</taxon>
        <taxon>Agaricales</taxon>
        <taxon>Marasmiineae</taxon>
        <taxon>Mycenaceae</taxon>
        <taxon>Mycena</taxon>
    </lineage>
</organism>
<gene>
    <name evidence="12" type="ORF">MYCIT1_LOCUS6912</name>
</gene>
<keyword evidence="7" id="KW-0479">Metal-binding</keyword>
<comment type="similarity">
    <text evidence="1 10">Belongs to the eukaryotic-type primase small subunit family.</text>
</comment>
<evidence type="ECO:0000256" key="11">
    <source>
        <dbReference type="SAM" id="MobiDB-lite"/>
    </source>
</evidence>
<dbReference type="PANTHER" id="PTHR10536">
    <property type="entry name" value="DNA PRIMASE SMALL SUBUNIT"/>
    <property type="match status" value="1"/>
</dbReference>
<dbReference type="AlphaFoldDB" id="A0AAD2GY73"/>
<dbReference type="EMBL" id="CAVNYO010000098">
    <property type="protein sequence ID" value="CAK5265716.1"/>
    <property type="molecule type" value="Genomic_DNA"/>
</dbReference>
<evidence type="ECO:0000256" key="1">
    <source>
        <dbReference type="ARBA" id="ARBA00009762"/>
    </source>
</evidence>
<evidence type="ECO:0000256" key="2">
    <source>
        <dbReference type="ARBA" id="ARBA00022478"/>
    </source>
</evidence>
<dbReference type="SUPFAM" id="SSF56747">
    <property type="entry name" value="Prim-pol domain"/>
    <property type="match status" value="1"/>
</dbReference>
<dbReference type="GO" id="GO:0005658">
    <property type="term" value="C:alpha DNA polymerase:primase complex"/>
    <property type="evidence" value="ECO:0007669"/>
    <property type="project" value="UniProtKB-ARBA"/>
</dbReference>
<evidence type="ECO:0000256" key="4">
    <source>
        <dbReference type="ARBA" id="ARBA00022679"/>
    </source>
</evidence>
<feature type="region of interest" description="Disordered" evidence="11">
    <location>
        <begin position="570"/>
        <end position="595"/>
    </location>
</feature>
<feature type="compositionally biased region" description="Basic residues" evidence="11">
    <location>
        <begin position="495"/>
        <end position="504"/>
    </location>
</feature>
<dbReference type="InterPro" id="IPR014052">
    <property type="entry name" value="DNA_primase_ssu_euk/arc"/>
</dbReference>
<accession>A0AAD2GY73</accession>
<proteinExistence type="inferred from homology"/>
<keyword evidence="9" id="KW-0804">Transcription</keyword>
<feature type="compositionally biased region" description="Polar residues" evidence="11">
    <location>
        <begin position="409"/>
        <end position="424"/>
    </location>
</feature>
<name>A0AAD2GY73_9AGAR</name>
<evidence type="ECO:0000256" key="5">
    <source>
        <dbReference type="ARBA" id="ARBA00022695"/>
    </source>
</evidence>
<evidence type="ECO:0000256" key="10">
    <source>
        <dbReference type="RuleBase" id="RU003514"/>
    </source>
</evidence>
<dbReference type="Proteomes" id="UP001295794">
    <property type="component" value="Unassembled WGS sequence"/>
</dbReference>
<dbReference type="InterPro" id="IPR002755">
    <property type="entry name" value="DNA_primase_S"/>
</dbReference>
<feature type="region of interest" description="Disordered" evidence="11">
    <location>
        <begin position="401"/>
        <end position="456"/>
    </location>
</feature>
<feature type="compositionally biased region" description="Acidic residues" evidence="11">
    <location>
        <begin position="512"/>
        <end position="530"/>
    </location>
</feature>
<evidence type="ECO:0000313" key="13">
    <source>
        <dbReference type="Proteomes" id="UP001295794"/>
    </source>
</evidence>
<reference evidence="12" key="1">
    <citation type="submission" date="2023-11" db="EMBL/GenBank/DDBJ databases">
        <authorList>
            <person name="De Vega J J."/>
            <person name="De Vega J J."/>
        </authorList>
    </citation>
    <scope>NUCLEOTIDE SEQUENCE</scope>
</reference>
<dbReference type="CDD" id="cd04860">
    <property type="entry name" value="AE_Prim_S"/>
    <property type="match status" value="1"/>
</dbReference>
<comment type="caution">
    <text evidence="12">The sequence shown here is derived from an EMBL/GenBank/DDBJ whole genome shotgun (WGS) entry which is preliminary data.</text>
</comment>
<dbReference type="GO" id="GO:0046872">
    <property type="term" value="F:metal ion binding"/>
    <property type="evidence" value="ECO:0007669"/>
    <property type="project" value="UniProtKB-KW"/>
</dbReference>
<keyword evidence="2 10" id="KW-0240">DNA-directed RNA polymerase</keyword>
<dbReference type="GO" id="GO:0003899">
    <property type="term" value="F:DNA-directed RNA polymerase activity"/>
    <property type="evidence" value="ECO:0007669"/>
    <property type="project" value="InterPro"/>
</dbReference>
<evidence type="ECO:0000256" key="8">
    <source>
        <dbReference type="ARBA" id="ARBA00022833"/>
    </source>
</evidence>
<keyword evidence="5" id="KW-0548">Nucleotidyltransferase</keyword>
<dbReference type="EC" id="2.7.7.-" evidence="10"/>
<keyword evidence="13" id="KW-1185">Reference proteome</keyword>
<dbReference type="Pfam" id="PF01896">
    <property type="entry name" value="DNA_primase_S"/>
    <property type="match status" value="1"/>
</dbReference>
<keyword evidence="4 10" id="KW-0808">Transferase</keyword>
<evidence type="ECO:0000313" key="12">
    <source>
        <dbReference type="EMBL" id="CAK5265716.1"/>
    </source>
</evidence>
<dbReference type="NCBIfam" id="TIGR00335">
    <property type="entry name" value="primase_sml"/>
    <property type="match status" value="1"/>
</dbReference>
<keyword evidence="3 10" id="KW-0639">Primosome</keyword>
<evidence type="ECO:0000256" key="6">
    <source>
        <dbReference type="ARBA" id="ARBA00022705"/>
    </source>
</evidence>
<protein>
    <recommendedName>
        <fullName evidence="10">DNA primase</fullName>
        <ecNumber evidence="10">2.7.7.-</ecNumber>
    </recommendedName>
</protein>
<keyword evidence="8" id="KW-0862">Zinc</keyword>
<dbReference type="FunFam" id="3.90.920.10:FF:000003">
    <property type="entry name" value="DNA primase"/>
    <property type="match status" value="1"/>
</dbReference>
<dbReference type="GO" id="GO:0006269">
    <property type="term" value="P:DNA replication, synthesis of primer"/>
    <property type="evidence" value="ECO:0007669"/>
    <property type="project" value="UniProtKB-KW"/>
</dbReference>
<keyword evidence="6 10" id="KW-0235">DNA replication</keyword>
<sequence>MGDKVSTDVMLTFYRRLYPFKPIFHWLNHSPTPSTLFTNREIAFNLPNDSMIRYNSFNDAEEFKRMVCKFNPTRFEIGPVYTARPRDRKTAGNGFVPTQRELVFDIDMTDYDPVRNCCTDAGICHRCWAFIAAAVRVLDHTIRDQFGYVHLLWVYSGRRGIHLWISDTEAMELTDDQRKTMVAFLTVVPKDENKKLNVRYGSRVLPASLRPALDELAMVFTDLILRDQDCFETEKGWEALLRLIPEPRVVDALRSQWESSSHSSSEDKWADFKKQIKSFKKETSQRAALTAAMEDIILQYTYPRLDENVSKKRNHLLKAPFCVHPKTGRICVPVDPQKIDKFDPLSVPTVSQLLNELDNSAGMEGIEGEHHSDWERTSLKPYVEMLERHNQLILDDALREKRAKAPSDPFNSSPLGPSASSPISAVQERRRSQYKPRIPSLQLPGLSSGGGSRRQSKDLALGVGSQLGAAGDDSQAAFLRTRFKLRCIDRASKARQRAVQKKRQTGGSSEFGSDDVDMEREMQSDEEDDVTNDQFFKRIMVNTENKIKHAYAYSYDREVGSFDPALEAPEEWESELADHLDPSEAASAEEEAEDDEALAAYIAEQEAIADFADIPADDLFNWSDIDDDLLPSTDATAMDIS</sequence>
<evidence type="ECO:0000256" key="7">
    <source>
        <dbReference type="ARBA" id="ARBA00022723"/>
    </source>
</evidence>
<dbReference type="Gene3D" id="3.90.920.10">
    <property type="entry name" value="DNA primase, PRIM domain"/>
    <property type="match status" value="1"/>
</dbReference>